<dbReference type="InterPro" id="IPR020287">
    <property type="entry name" value="Tail_sheath_C"/>
</dbReference>
<name>A0ABW3LYI2_9GAMM</name>
<dbReference type="Gene3D" id="3.40.50.11780">
    <property type="match status" value="2"/>
</dbReference>
<keyword evidence="5" id="KW-1185">Reference proteome</keyword>
<feature type="domain" description="Tail sheath protein subtilisin-like" evidence="2">
    <location>
        <begin position="314"/>
        <end position="464"/>
    </location>
</feature>
<evidence type="ECO:0000259" key="3">
    <source>
        <dbReference type="Pfam" id="PF17482"/>
    </source>
</evidence>
<accession>A0ABW3LYI2</accession>
<evidence type="ECO:0000313" key="4">
    <source>
        <dbReference type="EMBL" id="MFD1043531.1"/>
    </source>
</evidence>
<dbReference type="PANTHER" id="PTHR35861:SF1">
    <property type="entry name" value="PHAGE TAIL SHEATH PROTEIN"/>
    <property type="match status" value="1"/>
</dbReference>
<dbReference type="InterPro" id="IPR035089">
    <property type="entry name" value="Phage_sheath_subtilisin"/>
</dbReference>
<dbReference type="RefSeq" id="WP_162378102.1">
    <property type="nucleotide sequence ID" value="NZ_JBHTKN010000011.1"/>
</dbReference>
<gene>
    <name evidence="4" type="ORF">ACFQ2N_14355</name>
</gene>
<comment type="caution">
    <text evidence="4">The sequence shown here is derived from an EMBL/GenBank/DDBJ whole genome shotgun (WGS) entry which is preliminary data.</text>
</comment>
<sequence>MPDFTAPGAYVEETAFRARPIEGVGTTTALFVGPARSGPVAGAGEASDDFPLLTSLADFERIYGRPAALRFHGAKAINYLAHAARTYFQEGGSRLHVARVATVSQAPGDDGATAASAVLAAGDAAGALAIHAAFPGEAGNGTVTVTETATPATAAMLASAPAGSWLRTGGDGTSADFLKTGDGWVGCTDPDAVVHDAGALLSRQPRLLALDIAFVDADGSETAWHALGYDRRHPRWAGEVLSSHNARRLWHPLLLQVGERVDAASLRSMLLGNAAAGAQGTTRCQWPLSGGSDGPAPTAGEYGHALRLAGTLQEVSTVAAPGADVAMQALVAHVDGSRNRRFAVLDPPQGLDIAQVRALRRSLDTAHAALYYPWVAIARPSADPGDGPPETLLLPPSGFLCGIYARTDVERGVHKAPANEVVRTAVGFERAINRARQDVLNAEGVNCLRWFEGRGHRVWGARTLSSDPQWKYVPVRRHLDYLQSSIERGTQWAVFEPNDERLWAGLRQRIGDFLLAEWRTGALQGTTPEQAFFVRCDRSTMSQADLDAGRVVCLVGVAPIKPAEFLVFRVGQATAAA</sequence>
<comment type="similarity">
    <text evidence="1">Belongs to the myoviridae tail sheath protein family.</text>
</comment>
<reference evidence="5" key="1">
    <citation type="journal article" date="2019" name="Int. J. Syst. Evol. Microbiol.">
        <title>The Global Catalogue of Microorganisms (GCM) 10K type strain sequencing project: providing services to taxonomists for standard genome sequencing and annotation.</title>
        <authorList>
            <consortium name="The Broad Institute Genomics Platform"/>
            <consortium name="The Broad Institute Genome Sequencing Center for Infectious Disease"/>
            <person name="Wu L."/>
            <person name="Ma J."/>
        </authorList>
    </citation>
    <scope>NUCLEOTIDE SEQUENCE [LARGE SCALE GENOMIC DNA]</scope>
    <source>
        <strain evidence="5">CCUG 55854</strain>
    </source>
</reference>
<dbReference type="PANTHER" id="PTHR35861">
    <property type="match status" value="1"/>
</dbReference>
<dbReference type="EMBL" id="JBHTKN010000011">
    <property type="protein sequence ID" value="MFD1043531.1"/>
    <property type="molecule type" value="Genomic_DNA"/>
</dbReference>
<dbReference type="Pfam" id="PF17482">
    <property type="entry name" value="Phage_sheath_1C"/>
    <property type="match status" value="1"/>
</dbReference>
<dbReference type="Pfam" id="PF04984">
    <property type="entry name" value="Phage_sheath_1"/>
    <property type="match status" value="1"/>
</dbReference>
<evidence type="ECO:0000259" key="2">
    <source>
        <dbReference type="Pfam" id="PF04984"/>
    </source>
</evidence>
<dbReference type="InterPro" id="IPR052042">
    <property type="entry name" value="Tail_sheath_structural"/>
</dbReference>
<evidence type="ECO:0000313" key="5">
    <source>
        <dbReference type="Proteomes" id="UP001597033"/>
    </source>
</evidence>
<protein>
    <submittedName>
        <fullName evidence="4">Phage tail sheath family protein</fullName>
    </submittedName>
</protein>
<organism evidence="4 5">
    <name type="scientific">Pseudoxanthomonas kaohsiungensis</name>
    <dbReference type="NCBI Taxonomy" id="283923"/>
    <lineage>
        <taxon>Bacteria</taxon>
        <taxon>Pseudomonadati</taxon>
        <taxon>Pseudomonadota</taxon>
        <taxon>Gammaproteobacteria</taxon>
        <taxon>Lysobacterales</taxon>
        <taxon>Lysobacteraceae</taxon>
        <taxon>Pseudoxanthomonas</taxon>
    </lineage>
</organism>
<dbReference type="Proteomes" id="UP001597033">
    <property type="component" value="Unassembled WGS sequence"/>
</dbReference>
<proteinExistence type="inferred from homology"/>
<evidence type="ECO:0000256" key="1">
    <source>
        <dbReference type="ARBA" id="ARBA00008005"/>
    </source>
</evidence>
<feature type="domain" description="Tail sheath protein C-terminal" evidence="3">
    <location>
        <begin position="465"/>
        <end position="570"/>
    </location>
</feature>